<evidence type="ECO:0000256" key="3">
    <source>
        <dbReference type="ARBA" id="ARBA00012054"/>
    </source>
</evidence>
<evidence type="ECO:0000256" key="4">
    <source>
        <dbReference type="ARBA" id="ARBA00022679"/>
    </source>
</evidence>
<keyword evidence="10" id="KW-1185">Reference proteome</keyword>
<evidence type="ECO:0000313" key="9">
    <source>
        <dbReference type="EMBL" id="GMA86628.1"/>
    </source>
</evidence>
<protein>
    <recommendedName>
        <fullName evidence="3">gluconokinase</fullName>
        <ecNumber evidence="3">2.7.1.12</ecNumber>
    </recommendedName>
</protein>
<proteinExistence type="inferred from homology"/>
<evidence type="ECO:0000256" key="8">
    <source>
        <dbReference type="ARBA" id="ARBA00048090"/>
    </source>
</evidence>
<dbReference type="InterPro" id="IPR027417">
    <property type="entry name" value="P-loop_NTPase"/>
</dbReference>
<comment type="similarity">
    <text evidence="2">Belongs to the gluconokinase GntK/GntV family.</text>
</comment>
<dbReference type="Gene3D" id="3.40.50.300">
    <property type="entry name" value="P-loop containing nucleotide triphosphate hydrolases"/>
    <property type="match status" value="1"/>
</dbReference>
<dbReference type="PANTHER" id="PTHR43442">
    <property type="entry name" value="GLUCONOKINASE-RELATED"/>
    <property type="match status" value="1"/>
</dbReference>
<comment type="catalytic activity">
    <reaction evidence="8">
        <text>D-gluconate + ATP = 6-phospho-D-gluconate + ADP + H(+)</text>
        <dbReference type="Rhea" id="RHEA:19433"/>
        <dbReference type="ChEBI" id="CHEBI:15378"/>
        <dbReference type="ChEBI" id="CHEBI:18391"/>
        <dbReference type="ChEBI" id="CHEBI:30616"/>
        <dbReference type="ChEBI" id="CHEBI:58759"/>
        <dbReference type="ChEBI" id="CHEBI:456216"/>
        <dbReference type="EC" id="2.7.1.12"/>
    </reaction>
</comment>
<evidence type="ECO:0000256" key="1">
    <source>
        <dbReference type="ARBA" id="ARBA00004761"/>
    </source>
</evidence>
<dbReference type="EMBL" id="BSUZ01000001">
    <property type="protein sequence ID" value="GMA86628.1"/>
    <property type="molecule type" value="Genomic_DNA"/>
</dbReference>
<dbReference type="Proteomes" id="UP001157017">
    <property type="component" value="Unassembled WGS sequence"/>
</dbReference>
<comment type="caution">
    <text evidence="9">The sequence shown here is derived from an EMBL/GenBank/DDBJ whole genome shotgun (WGS) entry which is preliminary data.</text>
</comment>
<comment type="pathway">
    <text evidence="1">Carbohydrate acid metabolism.</text>
</comment>
<evidence type="ECO:0000256" key="5">
    <source>
        <dbReference type="ARBA" id="ARBA00022741"/>
    </source>
</evidence>
<dbReference type="InterPro" id="IPR006001">
    <property type="entry name" value="Therm_gnt_kin"/>
</dbReference>
<evidence type="ECO:0000256" key="7">
    <source>
        <dbReference type="ARBA" id="ARBA00022840"/>
    </source>
</evidence>
<organism evidence="9 10">
    <name type="scientific">Angustibacter aerolatus</name>
    <dbReference type="NCBI Taxonomy" id="1162965"/>
    <lineage>
        <taxon>Bacteria</taxon>
        <taxon>Bacillati</taxon>
        <taxon>Actinomycetota</taxon>
        <taxon>Actinomycetes</taxon>
        <taxon>Kineosporiales</taxon>
        <taxon>Kineosporiaceae</taxon>
    </lineage>
</organism>
<keyword evidence="7" id="KW-0067">ATP-binding</keyword>
<evidence type="ECO:0000256" key="2">
    <source>
        <dbReference type="ARBA" id="ARBA00008420"/>
    </source>
</evidence>
<dbReference type="EC" id="2.7.1.12" evidence="3"/>
<name>A0ABQ6JGW2_9ACTN</name>
<dbReference type="PANTHER" id="PTHR43442:SF3">
    <property type="entry name" value="GLUCONOKINASE-RELATED"/>
    <property type="match status" value="1"/>
</dbReference>
<keyword evidence="5" id="KW-0547">Nucleotide-binding</keyword>
<gene>
    <name evidence="9" type="ORF">GCM10025868_18780</name>
</gene>
<sequence length="128" mass="13129">MAAGHPLDDADRAPWLRAIGTWLAEHDGVGGVVTCSALRVTYRDVLRQAAPGCGSCTCRRAARCCASGSVRAEGTSCRPSLLDSQAATLEPLAEGEHGVTVDVGQPVDAVVDDALRGLGLSAQRTTGA</sequence>
<keyword evidence="4" id="KW-0808">Transferase</keyword>
<evidence type="ECO:0000313" key="10">
    <source>
        <dbReference type="Proteomes" id="UP001157017"/>
    </source>
</evidence>
<accession>A0ABQ6JGW2</accession>
<reference evidence="10" key="1">
    <citation type="journal article" date="2019" name="Int. J. Syst. Evol. Microbiol.">
        <title>The Global Catalogue of Microorganisms (GCM) 10K type strain sequencing project: providing services to taxonomists for standard genome sequencing and annotation.</title>
        <authorList>
            <consortium name="The Broad Institute Genomics Platform"/>
            <consortium name="The Broad Institute Genome Sequencing Center for Infectious Disease"/>
            <person name="Wu L."/>
            <person name="Ma J."/>
        </authorList>
    </citation>
    <scope>NUCLEOTIDE SEQUENCE [LARGE SCALE GENOMIC DNA]</scope>
    <source>
        <strain evidence="10">NBRC 108730</strain>
    </source>
</reference>
<keyword evidence="6" id="KW-0418">Kinase</keyword>
<evidence type="ECO:0000256" key="6">
    <source>
        <dbReference type="ARBA" id="ARBA00022777"/>
    </source>
</evidence>